<comment type="caution">
    <text evidence="1">The sequence shown here is derived from an EMBL/GenBank/DDBJ whole genome shotgun (WGS) entry which is preliminary data.</text>
</comment>
<sequence>MKTDYLISGAGASALSFLDVLLAETDATVVVVDRRDAPGGHWNDAYPFVRLHQSASFYGVNSRHLGAERGPHQDISDPKYELSTKSEILHYFHDLMENTYLPTGRVTYLRMSEHLGDGRVRHLLTGEITEIDVTQKIVEAGRWGDAGSIPATHTPSFEIAEGATCIPINDLPRYAPRHKAYTIIGAGKTGMDAAIWLLENGAHSDQITWVRPNDYWLLKRESILNHPACFDSTVNAFAKELEIAATVTDISQFCDQMEQSGTWHRIDTSVTPTRFHAAVCSSAEAAALAGIKNVIRKGHVTQVAQGGMTLVEGAVTVPQDTLFIDCSASAGVVMTDGFPPVFDGNTINLNLIRPFQPLFGAALIALLEAKVPDPEIRAACTHSVNFHDTPAEYIAQMLPAMMNQQAWSKVPVVKEWMERTRLQAMNHLMAGFDPGDRAKLELLGRFGPASKAAFKNIPKLLAASA</sequence>
<protein>
    <recommendedName>
        <fullName evidence="3">NAD(P)/FAD-dependent oxidoreductase</fullName>
    </recommendedName>
</protein>
<evidence type="ECO:0000313" key="2">
    <source>
        <dbReference type="Proteomes" id="UP000732193"/>
    </source>
</evidence>
<proteinExistence type="predicted"/>
<dbReference type="AlphaFoldDB" id="A0AAE3B896"/>
<reference evidence="1 2" key="1">
    <citation type="submission" date="2021-01" db="EMBL/GenBank/DDBJ databases">
        <title>Diatom-associated Roseobacters Show Island Model of Population Structure.</title>
        <authorList>
            <person name="Qu L."/>
            <person name="Feng X."/>
            <person name="Chen Y."/>
            <person name="Li L."/>
            <person name="Wang X."/>
            <person name="Hu Z."/>
            <person name="Wang H."/>
            <person name="Luo H."/>
        </authorList>
    </citation>
    <scope>NUCLEOTIDE SEQUENCE [LARGE SCALE GENOMIC DNA]</scope>
    <source>
        <strain evidence="1 2">TR60-84</strain>
    </source>
</reference>
<name>A0AAE3B896_9RHOB</name>
<accession>A0AAE3B896</accession>
<organism evidence="1 2">
    <name type="scientific">Sulfitobacter geojensis</name>
    <dbReference type="NCBI Taxonomy" id="1342299"/>
    <lineage>
        <taxon>Bacteria</taxon>
        <taxon>Pseudomonadati</taxon>
        <taxon>Pseudomonadota</taxon>
        <taxon>Alphaproteobacteria</taxon>
        <taxon>Rhodobacterales</taxon>
        <taxon>Roseobacteraceae</taxon>
        <taxon>Sulfitobacter</taxon>
    </lineage>
</organism>
<dbReference type="Gene3D" id="3.50.50.60">
    <property type="entry name" value="FAD/NAD(P)-binding domain"/>
    <property type="match status" value="1"/>
</dbReference>
<dbReference type="RefSeq" id="WP_203243573.1">
    <property type="nucleotide sequence ID" value="NZ_JAFBRH010000009.1"/>
</dbReference>
<evidence type="ECO:0000313" key="1">
    <source>
        <dbReference type="EMBL" id="MBM1715844.1"/>
    </source>
</evidence>
<dbReference type="SUPFAM" id="SSF51905">
    <property type="entry name" value="FAD/NAD(P)-binding domain"/>
    <property type="match status" value="1"/>
</dbReference>
<dbReference type="Proteomes" id="UP000732193">
    <property type="component" value="Unassembled WGS sequence"/>
</dbReference>
<dbReference type="EMBL" id="JAFBRM010000010">
    <property type="protein sequence ID" value="MBM1715844.1"/>
    <property type="molecule type" value="Genomic_DNA"/>
</dbReference>
<evidence type="ECO:0008006" key="3">
    <source>
        <dbReference type="Google" id="ProtNLM"/>
    </source>
</evidence>
<gene>
    <name evidence="1" type="ORF">JQV55_19900</name>
</gene>
<dbReference type="InterPro" id="IPR036188">
    <property type="entry name" value="FAD/NAD-bd_sf"/>
</dbReference>
<keyword evidence="2" id="KW-1185">Reference proteome</keyword>